<proteinExistence type="predicted"/>
<gene>
    <name evidence="2" type="ORF">KDA27_11115</name>
</gene>
<sequence length="52" mass="5818">MSRFGIFSEIFLFLKTGKKWWLGPIIIVLVVLGLALFLAQGSALAPFIYALF</sequence>
<keyword evidence="1" id="KW-0812">Transmembrane</keyword>
<feature type="transmembrane region" description="Helical" evidence="1">
    <location>
        <begin position="21"/>
        <end position="49"/>
    </location>
</feature>
<reference evidence="2" key="2">
    <citation type="journal article" date="2021" name="Microbiome">
        <title>Successional dynamics and alternative stable states in a saline activated sludge microbial community over 9 years.</title>
        <authorList>
            <person name="Wang Y."/>
            <person name="Ye J."/>
            <person name="Ju F."/>
            <person name="Liu L."/>
            <person name="Boyd J.A."/>
            <person name="Deng Y."/>
            <person name="Parks D.H."/>
            <person name="Jiang X."/>
            <person name="Yin X."/>
            <person name="Woodcroft B.J."/>
            <person name="Tyson G.W."/>
            <person name="Hugenholtz P."/>
            <person name="Polz M.F."/>
            <person name="Zhang T."/>
        </authorList>
    </citation>
    <scope>NUCLEOTIDE SEQUENCE</scope>
    <source>
        <strain evidence="2">HKST-UBA02</strain>
    </source>
</reference>
<dbReference type="Pfam" id="PF19451">
    <property type="entry name" value="DUF5989"/>
    <property type="match status" value="1"/>
</dbReference>
<name>A0A956NC89_UNCEI</name>
<keyword evidence="1" id="KW-0472">Membrane</keyword>
<evidence type="ECO:0000313" key="3">
    <source>
        <dbReference type="Proteomes" id="UP000739538"/>
    </source>
</evidence>
<dbReference type="EMBL" id="JAGQHS010000049">
    <property type="protein sequence ID" value="MCA9756341.1"/>
    <property type="molecule type" value="Genomic_DNA"/>
</dbReference>
<reference evidence="2" key="1">
    <citation type="submission" date="2020-04" db="EMBL/GenBank/DDBJ databases">
        <authorList>
            <person name="Zhang T."/>
        </authorList>
    </citation>
    <scope>NUCLEOTIDE SEQUENCE</scope>
    <source>
        <strain evidence="2">HKST-UBA02</strain>
    </source>
</reference>
<accession>A0A956NC89</accession>
<evidence type="ECO:0000313" key="2">
    <source>
        <dbReference type="EMBL" id="MCA9756341.1"/>
    </source>
</evidence>
<evidence type="ECO:0008006" key="4">
    <source>
        <dbReference type="Google" id="ProtNLM"/>
    </source>
</evidence>
<organism evidence="2 3">
    <name type="scientific">Eiseniibacteriota bacterium</name>
    <dbReference type="NCBI Taxonomy" id="2212470"/>
    <lineage>
        <taxon>Bacteria</taxon>
        <taxon>Candidatus Eiseniibacteriota</taxon>
    </lineage>
</organism>
<evidence type="ECO:0000256" key="1">
    <source>
        <dbReference type="SAM" id="Phobius"/>
    </source>
</evidence>
<keyword evidence="1" id="KW-1133">Transmembrane helix</keyword>
<dbReference type="AlphaFoldDB" id="A0A956NC89"/>
<protein>
    <recommendedName>
        <fullName evidence="4">SxtK</fullName>
    </recommendedName>
</protein>
<dbReference type="Proteomes" id="UP000739538">
    <property type="component" value="Unassembled WGS sequence"/>
</dbReference>
<comment type="caution">
    <text evidence="2">The sequence shown here is derived from an EMBL/GenBank/DDBJ whole genome shotgun (WGS) entry which is preliminary data.</text>
</comment>
<dbReference type="InterPro" id="IPR046031">
    <property type="entry name" value="DUF5989"/>
</dbReference>